<dbReference type="Gene3D" id="3.30.70.100">
    <property type="match status" value="1"/>
</dbReference>
<dbReference type="InterPro" id="IPR011008">
    <property type="entry name" value="Dimeric_a/b-barrel"/>
</dbReference>
<comment type="similarity">
    <text evidence="1">Belongs to the tpcK family.</text>
</comment>
<dbReference type="OrthoDB" id="4892971at2759"/>
<evidence type="ECO:0000313" key="4">
    <source>
        <dbReference type="Proteomes" id="UP000027238"/>
    </source>
</evidence>
<dbReference type="AlphaFoldDB" id="A0A066XWS0"/>
<feature type="domain" description="EthD" evidence="2">
    <location>
        <begin position="19"/>
        <end position="94"/>
    </location>
</feature>
<evidence type="ECO:0000259" key="2">
    <source>
        <dbReference type="Pfam" id="PF07110"/>
    </source>
</evidence>
<dbReference type="OMA" id="PSGHDFD"/>
<reference evidence="4" key="1">
    <citation type="journal article" date="2014" name="Genome Announc.">
        <title>Draft genome sequence of Colletotrichum sublineola, a destructive pathogen of cultivated sorghum.</title>
        <authorList>
            <person name="Baroncelli R."/>
            <person name="Sanz-Martin J.M."/>
            <person name="Rech G.E."/>
            <person name="Sukno S.A."/>
            <person name="Thon M.R."/>
        </authorList>
    </citation>
    <scope>NUCLEOTIDE SEQUENCE [LARGE SCALE GENOMIC DNA]</scope>
    <source>
        <strain evidence="4">TX430BB</strain>
    </source>
</reference>
<evidence type="ECO:0000256" key="1">
    <source>
        <dbReference type="ARBA" id="ARBA00005986"/>
    </source>
</evidence>
<dbReference type="NCBIfam" id="TIGR02118">
    <property type="entry name" value="EthD family reductase"/>
    <property type="match status" value="1"/>
</dbReference>
<dbReference type="HOGENOM" id="CLU_115019_1_2_1"/>
<dbReference type="SUPFAM" id="SSF54909">
    <property type="entry name" value="Dimeric alpha+beta barrel"/>
    <property type="match status" value="1"/>
</dbReference>
<keyword evidence="4" id="KW-1185">Reference proteome</keyword>
<organism evidence="3 4">
    <name type="scientific">Colletotrichum sublineola</name>
    <name type="common">Sorghum anthracnose fungus</name>
    <dbReference type="NCBI Taxonomy" id="1173701"/>
    <lineage>
        <taxon>Eukaryota</taxon>
        <taxon>Fungi</taxon>
        <taxon>Dikarya</taxon>
        <taxon>Ascomycota</taxon>
        <taxon>Pezizomycotina</taxon>
        <taxon>Sordariomycetes</taxon>
        <taxon>Hypocreomycetidae</taxon>
        <taxon>Glomerellales</taxon>
        <taxon>Glomerellaceae</taxon>
        <taxon>Colletotrichum</taxon>
        <taxon>Colletotrichum graminicola species complex</taxon>
    </lineage>
</organism>
<dbReference type="Proteomes" id="UP000027238">
    <property type="component" value="Unassembled WGS sequence"/>
</dbReference>
<sequence length="109" mass="11903">MPATVTVLYPNEADAKYDFEYYVNRHMPLAAAQWKSSGCTSWSATKYHPTADGKQPKYSFAGTLVFESVDAIHKALASPETAAVMQDVPNFSNKQPVLMIGEDVKSTAA</sequence>
<accession>A0A066XWS0</accession>
<name>A0A066XWS0_COLSU</name>
<dbReference type="PANTHER" id="PTHR40260:SF2">
    <property type="entry name" value="BLR8190 PROTEIN"/>
    <property type="match status" value="1"/>
</dbReference>
<dbReference type="Pfam" id="PF07110">
    <property type="entry name" value="EthD"/>
    <property type="match status" value="1"/>
</dbReference>
<gene>
    <name evidence="3" type="ORF">CSUB01_09215</name>
</gene>
<dbReference type="GO" id="GO:0016491">
    <property type="term" value="F:oxidoreductase activity"/>
    <property type="evidence" value="ECO:0007669"/>
    <property type="project" value="InterPro"/>
</dbReference>
<dbReference type="PANTHER" id="PTHR40260">
    <property type="entry name" value="BLR8190 PROTEIN"/>
    <property type="match status" value="1"/>
</dbReference>
<evidence type="ECO:0000313" key="3">
    <source>
        <dbReference type="EMBL" id="KDN70425.1"/>
    </source>
</evidence>
<dbReference type="EMBL" id="JMSE01000347">
    <property type="protein sequence ID" value="KDN70425.1"/>
    <property type="molecule type" value="Genomic_DNA"/>
</dbReference>
<comment type="caution">
    <text evidence="3">The sequence shown here is derived from an EMBL/GenBank/DDBJ whole genome shotgun (WGS) entry which is preliminary data.</text>
</comment>
<protein>
    <recommendedName>
        <fullName evidence="2">EthD domain-containing protein</fullName>
    </recommendedName>
</protein>
<dbReference type="STRING" id="1173701.A0A066XWS0"/>
<dbReference type="InterPro" id="IPR009799">
    <property type="entry name" value="EthD_dom"/>
</dbReference>
<dbReference type="eggNOG" id="ENOG502SXKU">
    <property type="taxonomic scope" value="Eukaryota"/>
</dbReference>
<proteinExistence type="inferred from homology"/>